<dbReference type="InterPro" id="IPR007627">
    <property type="entry name" value="RNA_pol_sigma70_r2"/>
</dbReference>
<dbReference type="GO" id="GO:0006352">
    <property type="term" value="P:DNA-templated transcription initiation"/>
    <property type="evidence" value="ECO:0007669"/>
    <property type="project" value="InterPro"/>
</dbReference>
<dbReference type="SUPFAM" id="SSF88659">
    <property type="entry name" value="Sigma3 and sigma4 domains of RNA polymerase sigma factors"/>
    <property type="match status" value="1"/>
</dbReference>
<evidence type="ECO:0000256" key="3">
    <source>
        <dbReference type="ARBA" id="ARBA00023082"/>
    </source>
</evidence>
<dbReference type="Gene3D" id="1.10.10.10">
    <property type="entry name" value="Winged helix-like DNA-binding domain superfamily/Winged helix DNA-binding domain"/>
    <property type="match status" value="1"/>
</dbReference>
<gene>
    <name evidence="8" type="ORF">FPZ08_00665</name>
</gene>
<feature type="region of interest" description="Disordered" evidence="5">
    <location>
        <begin position="1"/>
        <end position="20"/>
    </location>
</feature>
<name>A0A5B8LMQ4_9HYPH</name>
<dbReference type="Pfam" id="PF04542">
    <property type="entry name" value="Sigma70_r2"/>
    <property type="match status" value="1"/>
</dbReference>
<evidence type="ECO:0000259" key="7">
    <source>
        <dbReference type="Pfam" id="PF08281"/>
    </source>
</evidence>
<feature type="domain" description="RNA polymerase sigma-70 region 2" evidence="6">
    <location>
        <begin position="75"/>
        <end position="134"/>
    </location>
</feature>
<keyword evidence="3" id="KW-0731">Sigma factor</keyword>
<sequence>MLAPTRPDHQNPHEPPSVLVGGVMHEWGRRGNCFCKKPVASATVSLVSRGKRRGMPQRAKREAQYRSIADRQGAAIARLAAVYEKDPALRQDLEQDIHLHLWRSLDSFREQCSLSTWTWRVAHNVCARHVDKAVRSRSAGDWIDIDSVEPADHRATPEQATGTALTLERLYTLIDRLRPIDRQVVLLYLEDVEAEAIAEVTGLSPGAVATRIHRIKALLAQGFQPEAAS</sequence>
<evidence type="ECO:0000313" key="9">
    <source>
        <dbReference type="Proteomes" id="UP000315364"/>
    </source>
</evidence>
<dbReference type="OrthoDB" id="9794372at2"/>
<evidence type="ECO:0000313" key="8">
    <source>
        <dbReference type="EMBL" id="QDZ09386.1"/>
    </source>
</evidence>
<dbReference type="InterPro" id="IPR014284">
    <property type="entry name" value="RNA_pol_sigma-70_dom"/>
</dbReference>
<dbReference type="InterPro" id="IPR039425">
    <property type="entry name" value="RNA_pol_sigma-70-like"/>
</dbReference>
<dbReference type="PANTHER" id="PTHR43133:SF45">
    <property type="entry name" value="RNA POLYMERASE ECF-TYPE SIGMA FACTOR"/>
    <property type="match status" value="1"/>
</dbReference>
<dbReference type="InterPro" id="IPR013325">
    <property type="entry name" value="RNA_pol_sigma_r2"/>
</dbReference>
<evidence type="ECO:0000256" key="1">
    <source>
        <dbReference type="ARBA" id="ARBA00010641"/>
    </source>
</evidence>
<keyword evidence="2" id="KW-0805">Transcription regulation</keyword>
<keyword evidence="9" id="KW-1185">Reference proteome</keyword>
<evidence type="ECO:0000256" key="5">
    <source>
        <dbReference type="SAM" id="MobiDB-lite"/>
    </source>
</evidence>
<dbReference type="Gene3D" id="1.10.1740.10">
    <property type="match status" value="1"/>
</dbReference>
<dbReference type="EMBL" id="CP042304">
    <property type="protein sequence ID" value="QDZ09386.1"/>
    <property type="molecule type" value="Genomic_DNA"/>
</dbReference>
<dbReference type="KEGG" id="dea:FPZ08_00665"/>
<dbReference type="NCBIfam" id="TIGR02937">
    <property type="entry name" value="sigma70-ECF"/>
    <property type="match status" value="1"/>
</dbReference>
<evidence type="ECO:0000256" key="4">
    <source>
        <dbReference type="ARBA" id="ARBA00023163"/>
    </source>
</evidence>
<dbReference type="Proteomes" id="UP000315364">
    <property type="component" value="Chromosome"/>
</dbReference>
<dbReference type="Pfam" id="PF08281">
    <property type="entry name" value="Sigma70_r4_2"/>
    <property type="match status" value="1"/>
</dbReference>
<evidence type="ECO:0000259" key="6">
    <source>
        <dbReference type="Pfam" id="PF04542"/>
    </source>
</evidence>
<feature type="compositionally biased region" description="Basic and acidic residues" evidence="5">
    <location>
        <begin position="1"/>
        <end position="12"/>
    </location>
</feature>
<organism evidence="8 9">
    <name type="scientific">Devosia ginsengisoli</name>
    <dbReference type="NCBI Taxonomy" id="400770"/>
    <lineage>
        <taxon>Bacteria</taxon>
        <taxon>Pseudomonadati</taxon>
        <taxon>Pseudomonadota</taxon>
        <taxon>Alphaproteobacteria</taxon>
        <taxon>Hyphomicrobiales</taxon>
        <taxon>Devosiaceae</taxon>
        <taxon>Devosia</taxon>
    </lineage>
</organism>
<dbReference type="InterPro" id="IPR036388">
    <property type="entry name" value="WH-like_DNA-bd_sf"/>
</dbReference>
<keyword evidence="4" id="KW-0804">Transcription</keyword>
<evidence type="ECO:0000256" key="2">
    <source>
        <dbReference type="ARBA" id="ARBA00023015"/>
    </source>
</evidence>
<dbReference type="InterPro" id="IPR013324">
    <property type="entry name" value="RNA_pol_sigma_r3/r4-like"/>
</dbReference>
<dbReference type="SUPFAM" id="SSF88946">
    <property type="entry name" value="Sigma2 domain of RNA polymerase sigma factors"/>
    <property type="match status" value="1"/>
</dbReference>
<dbReference type="PANTHER" id="PTHR43133">
    <property type="entry name" value="RNA POLYMERASE ECF-TYPE SIGMA FACTO"/>
    <property type="match status" value="1"/>
</dbReference>
<reference evidence="8 9" key="1">
    <citation type="submission" date="2019-07" db="EMBL/GenBank/DDBJ databases">
        <title>Full genome sequence of Devosia sp. Gsoil 520.</title>
        <authorList>
            <person name="Im W.-T."/>
        </authorList>
    </citation>
    <scope>NUCLEOTIDE SEQUENCE [LARGE SCALE GENOMIC DNA]</scope>
    <source>
        <strain evidence="8 9">Gsoil 520</strain>
    </source>
</reference>
<dbReference type="InterPro" id="IPR013249">
    <property type="entry name" value="RNA_pol_sigma70_r4_t2"/>
</dbReference>
<accession>A0A5B8LMQ4</accession>
<protein>
    <submittedName>
        <fullName evidence="8">Sigma-70 family RNA polymerase sigma factor</fullName>
    </submittedName>
</protein>
<feature type="domain" description="RNA polymerase sigma factor 70 region 4 type 2" evidence="7">
    <location>
        <begin position="168"/>
        <end position="218"/>
    </location>
</feature>
<dbReference type="GO" id="GO:0016987">
    <property type="term" value="F:sigma factor activity"/>
    <property type="evidence" value="ECO:0007669"/>
    <property type="project" value="UniProtKB-KW"/>
</dbReference>
<dbReference type="AlphaFoldDB" id="A0A5B8LMQ4"/>
<comment type="similarity">
    <text evidence="1">Belongs to the sigma-70 factor family. ECF subfamily.</text>
</comment>
<dbReference type="GO" id="GO:0003677">
    <property type="term" value="F:DNA binding"/>
    <property type="evidence" value="ECO:0007669"/>
    <property type="project" value="InterPro"/>
</dbReference>
<proteinExistence type="inferred from homology"/>